<dbReference type="InterPro" id="IPR011032">
    <property type="entry name" value="GroES-like_sf"/>
</dbReference>
<dbReference type="STRING" id="1502745.SAMN02799620_04280"/>
<accession>A0A1G4WRK7</accession>
<keyword evidence="1" id="KW-0521">NADP</keyword>
<name>A0A1G4WRK7_9MYCO</name>
<dbReference type="SUPFAM" id="SSF50129">
    <property type="entry name" value="GroES-like"/>
    <property type="match status" value="1"/>
</dbReference>
<dbReference type="Pfam" id="PF13602">
    <property type="entry name" value="ADH_zinc_N_2"/>
    <property type="match status" value="1"/>
</dbReference>
<dbReference type="GO" id="GO:0016491">
    <property type="term" value="F:oxidoreductase activity"/>
    <property type="evidence" value="ECO:0007669"/>
    <property type="project" value="InterPro"/>
</dbReference>
<dbReference type="RefSeq" id="WP_090360811.1">
    <property type="nucleotide sequence ID" value="NZ_FMUB01000009.1"/>
</dbReference>
<dbReference type="PANTHER" id="PTHR44154:SF1">
    <property type="entry name" value="QUINONE OXIDOREDUCTASE"/>
    <property type="match status" value="1"/>
</dbReference>
<dbReference type="SMART" id="SM00829">
    <property type="entry name" value="PKS_ER"/>
    <property type="match status" value="1"/>
</dbReference>
<dbReference type="AlphaFoldDB" id="A0A1G4WRK7"/>
<dbReference type="InterPro" id="IPR013154">
    <property type="entry name" value="ADH-like_N"/>
</dbReference>
<protein>
    <submittedName>
        <fullName evidence="3">NADPH:quinone reductase</fullName>
    </submittedName>
</protein>
<dbReference type="PANTHER" id="PTHR44154">
    <property type="entry name" value="QUINONE OXIDOREDUCTASE"/>
    <property type="match status" value="1"/>
</dbReference>
<dbReference type="InterPro" id="IPR051603">
    <property type="entry name" value="Zinc-ADH_QOR/CCCR"/>
</dbReference>
<dbReference type="Proteomes" id="UP000199707">
    <property type="component" value="Unassembled WGS sequence"/>
</dbReference>
<evidence type="ECO:0000256" key="1">
    <source>
        <dbReference type="ARBA" id="ARBA00022857"/>
    </source>
</evidence>
<evidence type="ECO:0000313" key="3">
    <source>
        <dbReference type="EMBL" id="SCX27324.1"/>
    </source>
</evidence>
<feature type="domain" description="Enoyl reductase (ER)" evidence="2">
    <location>
        <begin position="11"/>
        <end position="316"/>
    </location>
</feature>
<reference evidence="4" key="1">
    <citation type="submission" date="2016-10" db="EMBL/GenBank/DDBJ databases">
        <authorList>
            <person name="Varghese N."/>
            <person name="Submissions S."/>
        </authorList>
    </citation>
    <scope>NUCLEOTIDE SEQUENCE [LARGE SCALE GENOMIC DNA]</scope>
    <source>
        <strain evidence="4">UNC267MFSha1.1M11</strain>
    </source>
</reference>
<dbReference type="SUPFAM" id="SSF51735">
    <property type="entry name" value="NAD(P)-binding Rossmann-fold domains"/>
    <property type="match status" value="1"/>
</dbReference>
<dbReference type="CDD" id="cd05289">
    <property type="entry name" value="MDR_like_2"/>
    <property type="match status" value="1"/>
</dbReference>
<evidence type="ECO:0000259" key="2">
    <source>
        <dbReference type="SMART" id="SM00829"/>
    </source>
</evidence>
<dbReference type="EMBL" id="FMUB01000009">
    <property type="protein sequence ID" value="SCX27324.1"/>
    <property type="molecule type" value="Genomic_DNA"/>
</dbReference>
<gene>
    <name evidence="3" type="ORF">SAMN02799620_04280</name>
</gene>
<dbReference type="InterPro" id="IPR020843">
    <property type="entry name" value="ER"/>
</dbReference>
<dbReference type="Gene3D" id="3.90.180.10">
    <property type="entry name" value="Medium-chain alcohol dehydrogenases, catalytic domain"/>
    <property type="match status" value="1"/>
</dbReference>
<organism evidence="3 4">
    <name type="scientific">Mycolicibacterium fluoranthenivorans</name>
    <dbReference type="NCBI Taxonomy" id="258505"/>
    <lineage>
        <taxon>Bacteria</taxon>
        <taxon>Bacillati</taxon>
        <taxon>Actinomycetota</taxon>
        <taxon>Actinomycetes</taxon>
        <taxon>Mycobacteriales</taxon>
        <taxon>Mycobacteriaceae</taxon>
        <taxon>Mycolicibacterium</taxon>
    </lineage>
</organism>
<evidence type="ECO:0000313" key="4">
    <source>
        <dbReference type="Proteomes" id="UP000199707"/>
    </source>
</evidence>
<dbReference type="Gene3D" id="3.40.50.720">
    <property type="entry name" value="NAD(P)-binding Rossmann-like Domain"/>
    <property type="match status" value="1"/>
</dbReference>
<dbReference type="InterPro" id="IPR036291">
    <property type="entry name" value="NAD(P)-bd_dom_sf"/>
</dbReference>
<dbReference type="Pfam" id="PF08240">
    <property type="entry name" value="ADH_N"/>
    <property type="match status" value="1"/>
</dbReference>
<proteinExistence type="predicted"/>
<sequence length="318" mass="33075">MSRAVQFDRYGDVDVLEVREVPRPEPAPGEVLVEVKAAGINPGEAMIRRGFLHDIWPATFPSGEGSDLAGVIVELGDRGERSDGKRSGVTEFAVGDEVLGFSMRRSSHAEYVTVPADQLAVKPAGVSWEVAGSLYVAGSTAYAAVGSVGLKAGETVAIAGAAGGVGSIAVQLAARTGARVLGIAGPANDDWLREHGAIPVNYGDGLADRLRAAAEPGRVDAFLDFFGGGYVALAVDELGVPRERVDTVIDFAAIEQFGVLGVGSAEASTAAVMAELAALVASGELEVPIAKVYPLAEVRAAYRDLEERHTRGKLVLRP</sequence>